<dbReference type="RefSeq" id="WP_124939809.1">
    <property type="nucleotide sequence ID" value="NZ_CP033577.1"/>
</dbReference>
<evidence type="ECO:0000256" key="1">
    <source>
        <dbReference type="ARBA" id="ARBA00023186"/>
    </source>
</evidence>
<dbReference type="AlphaFoldDB" id="A0A3G4V5H6"/>
<keyword evidence="1" id="KW-0143">Chaperone</keyword>
<keyword evidence="2" id="KW-0175">Coiled coil</keyword>
<dbReference type="InterPro" id="IPR011990">
    <property type="entry name" value="TPR-like_helical_dom_sf"/>
</dbReference>
<evidence type="ECO:0000313" key="6">
    <source>
        <dbReference type="EMBL" id="AYV20037.1"/>
    </source>
</evidence>
<dbReference type="PROSITE" id="PS50076">
    <property type="entry name" value="DNAJ_2"/>
    <property type="match status" value="1"/>
</dbReference>
<dbReference type="SMART" id="SM00271">
    <property type="entry name" value="DnaJ"/>
    <property type="match status" value="1"/>
</dbReference>
<dbReference type="Gene3D" id="1.25.40.10">
    <property type="entry name" value="Tetratricopeptide repeat domain"/>
    <property type="match status" value="1"/>
</dbReference>
<dbReference type="Proteomes" id="UP000279760">
    <property type="component" value="Chromosome 1"/>
</dbReference>
<gene>
    <name evidence="6" type="ORF">ECB94_01440</name>
</gene>
<organism evidence="6 7">
    <name type="scientific">Vibrio mediterranei</name>
    <dbReference type="NCBI Taxonomy" id="689"/>
    <lineage>
        <taxon>Bacteria</taxon>
        <taxon>Pseudomonadati</taxon>
        <taxon>Pseudomonadota</taxon>
        <taxon>Gammaproteobacteria</taxon>
        <taxon>Vibrionales</taxon>
        <taxon>Vibrionaceae</taxon>
        <taxon>Vibrio</taxon>
    </lineage>
</organism>
<keyword evidence="4" id="KW-0732">Signal</keyword>
<keyword evidence="3" id="KW-0472">Membrane</keyword>
<evidence type="ECO:0000256" key="2">
    <source>
        <dbReference type="SAM" id="Coils"/>
    </source>
</evidence>
<dbReference type="PANTHER" id="PTHR45011:SF1">
    <property type="entry name" value="DAP3-BINDING CELL DEATH ENHANCER 1"/>
    <property type="match status" value="1"/>
</dbReference>
<dbReference type="InterPro" id="IPR052748">
    <property type="entry name" value="ISR_Activator"/>
</dbReference>
<dbReference type="InterPro" id="IPR006597">
    <property type="entry name" value="Sel1-like"/>
</dbReference>
<accession>A0A3G4V5H6</accession>
<keyword evidence="3" id="KW-0812">Transmembrane</keyword>
<proteinExistence type="predicted"/>
<feature type="chain" id="PRO_5018210839" evidence="4">
    <location>
        <begin position="28"/>
        <end position="344"/>
    </location>
</feature>
<feature type="coiled-coil region" evidence="2">
    <location>
        <begin position="236"/>
        <end position="263"/>
    </location>
</feature>
<evidence type="ECO:0000259" key="5">
    <source>
        <dbReference type="PROSITE" id="PS50076"/>
    </source>
</evidence>
<name>A0A3G4V5H6_9VIBR</name>
<evidence type="ECO:0000256" key="4">
    <source>
        <dbReference type="SAM" id="SignalP"/>
    </source>
</evidence>
<dbReference type="InterPro" id="IPR036869">
    <property type="entry name" value="J_dom_sf"/>
</dbReference>
<dbReference type="PANTHER" id="PTHR45011">
    <property type="entry name" value="DAP3-BINDING CELL DEATH ENHANCER 1"/>
    <property type="match status" value="1"/>
</dbReference>
<feature type="transmembrane region" description="Helical" evidence="3">
    <location>
        <begin position="201"/>
        <end position="222"/>
    </location>
</feature>
<dbReference type="InterPro" id="IPR001623">
    <property type="entry name" value="DnaJ_domain"/>
</dbReference>
<reference evidence="6 7" key="1">
    <citation type="submission" date="2018-11" db="EMBL/GenBank/DDBJ databases">
        <title>Complete Genome Sequence of Vbrio mediterranei 117-T6: a Potential Pathogen Bacteria Isolated from the Conchocelis of Pyropia.</title>
        <authorList>
            <person name="Liu Q."/>
        </authorList>
    </citation>
    <scope>NUCLEOTIDE SEQUENCE [LARGE SCALE GENOMIC DNA]</scope>
    <source>
        <strain evidence="6 7">117-T6</strain>
    </source>
</reference>
<evidence type="ECO:0000256" key="3">
    <source>
        <dbReference type="SAM" id="Phobius"/>
    </source>
</evidence>
<dbReference type="Gene3D" id="1.10.287.110">
    <property type="entry name" value="DnaJ domain"/>
    <property type="match status" value="1"/>
</dbReference>
<evidence type="ECO:0000313" key="7">
    <source>
        <dbReference type="Proteomes" id="UP000279760"/>
    </source>
</evidence>
<sequence>MRINLAKTCSKLLFVFIALLLSFSSLASIAQLEQQAQLNNAEAQYRLGLAYETGEGVRRDLSLAAHWYQQASENGHRAATYNYAQALEYGRGIKSNPAKAVLLYTKLAAEGDPSTYGKIARLYRDFNIDIANEDQAVLWYDLARTQSTEFDAEYALALKKQFDAHQLKQIAALKQQEQSVTSTQTSLTTSNSVPTTPSINWSLHLIYISILLSACFAALMFFKKFNTASQHRRSSIQEMKTRLSQQQDLITKLKLQLKNAANLQKRASSTASSSTTSALNDAYLRFGFTQGQINNLTPKQVKARYKQLCRIYHPDAQGSDDEMRQLNLAFKAIVEHLKATQKIH</sequence>
<dbReference type="Pfam" id="PF08238">
    <property type="entry name" value="Sel1"/>
    <property type="match status" value="2"/>
</dbReference>
<protein>
    <submittedName>
        <fullName evidence="6">J domain-containing protein</fullName>
    </submittedName>
</protein>
<keyword evidence="3" id="KW-1133">Transmembrane helix</keyword>
<dbReference type="EMBL" id="CP033577">
    <property type="protein sequence ID" value="AYV20037.1"/>
    <property type="molecule type" value="Genomic_DNA"/>
</dbReference>
<dbReference type="SMART" id="SM00671">
    <property type="entry name" value="SEL1"/>
    <property type="match status" value="3"/>
</dbReference>
<dbReference type="SUPFAM" id="SSF81901">
    <property type="entry name" value="HCP-like"/>
    <property type="match status" value="1"/>
</dbReference>
<dbReference type="SUPFAM" id="SSF46565">
    <property type="entry name" value="Chaperone J-domain"/>
    <property type="match status" value="1"/>
</dbReference>
<feature type="domain" description="J" evidence="5">
    <location>
        <begin position="281"/>
        <end position="344"/>
    </location>
</feature>
<feature type="signal peptide" evidence="4">
    <location>
        <begin position="1"/>
        <end position="27"/>
    </location>
</feature>